<keyword evidence="2" id="KW-1185">Reference proteome</keyword>
<comment type="caution">
    <text evidence="1">The sequence shown here is derived from an EMBL/GenBank/DDBJ whole genome shotgun (WGS) entry which is preliminary data.</text>
</comment>
<evidence type="ECO:0000313" key="1">
    <source>
        <dbReference type="EMBL" id="MFC4360905.1"/>
    </source>
</evidence>
<dbReference type="Proteomes" id="UP001595840">
    <property type="component" value="Unassembled WGS sequence"/>
</dbReference>
<evidence type="ECO:0000313" key="2">
    <source>
        <dbReference type="Proteomes" id="UP001595840"/>
    </source>
</evidence>
<dbReference type="EMBL" id="JBHSCX010000002">
    <property type="protein sequence ID" value="MFC4360905.1"/>
    <property type="molecule type" value="Genomic_DNA"/>
</dbReference>
<name>A0ABV8UYZ7_9GAMM</name>
<accession>A0ABV8UYZ7</accession>
<dbReference type="Pfam" id="PF18143">
    <property type="entry name" value="HAD_SAK_2"/>
    <property type="match status" value="1"/>
</dbReference>
<reference evidence="2" key="1">
    <citation type="journal article" date="2019" name="Int. J. Syst. Evol. Microbiol.">
        <title>The Global Catalogue of Microorganisms (GCM) 10K type strain sequencing project: providing services to taxonomists for standard genome sequencing and annotation.</title>
        <authorList>
            <consortium name="The Broad Institute Genomics Platform"/>
            <consortium name="The Broad Institute Genome Sequencing Center for Infectious Disease"/>
            <person name="Wu L."/>
            <person name="Ma J."/>
        </authorList>
    </citation>
    <scope>NUCLEOTIDE SEQUENCE [LARGE SCALE GENOMIC DNA]</scope>
    <source>
        <strain evidence="2">CECT 8570</strain>
    </source>
</reference>
<gene>
    <name evidence="1" type="ORF">ACFOX3_01255</name>
</gene>
<dbReference type="RefSeq" id="WP_290261844.1">
    <property type="nucleotide sequence ID" value="NZ_JAUFQG010000004.1"/>
</dbReference>
<proteinExistence type="predicted"/>
<protein>
    <submittedName>
        <fullName evidence="1">HAD domain-containing protein</fullName>
    </submittedName>
</protein>
<sequence>MTTLRPSHLIFLDIDGVLRPDKAYDAKLKKESVDCLKTIARHFNSRIVITSTWRDLHTWEVFNKPHLLDGLVIGETPDLDPMHNQNGRYSEVQAYLKKNKFDSVPWLAFDDKQVHYPVGHPQVYLTNPSTGITRDDVQRIINGNIVQKPSAAGSTAYNEKTMKHIRSYMAQEGCSEKEAVEKLIGIAASIL</sequence>
<organism evidence="1 2">
    <name type="scientific">Simiduia curdlanivorans</name>
    <dbReference type="NCBI Taxonomy" id="1492769"/>
    <lineage>
        <taxon>Bacteria</taxon>
        <taxon>Pseudomonadati</taxon>
        <taxon>Pseudomonadota</taxon>
        <taxon>Gammaproteobacteria</taxon>
        <taxon>Cellvibrionales</taxon>
        <taxon>Cellvibrionaceae</taxon>
        <taxon>Simiduia</taxon>
    </lineage>
</organism>